<evidence type="ECO:0000313" key="2">
    <source>
        <dbReference type="EMBL" id="WFS26278.1"/>
    </source>
</evidence>
<evidence type="ECO:0000259" key="1">
    <source>
        <dbReference type="PROSITE" id="PS51163"/>
    </source>
</evidence>
<feature type="domain" description="YrdC-like" evidence="1">
    <location>
        <begin position="10"/>
        <end position="236"/>
    </location>
</feature>
<proteinExistence type="predicted"/>
<dbReference type="PROSITE" id="PS51163">
    <property type="entry name" value="YRDC"/>
    <property type="match status" value="1"/>
</dbReference>
<dbReference type="EMBL" id="CP117269">
    <property type="protein sequence ID" value="WFS26278.1"/>
    <property type="molecule type" value="Genomic_DNA"/>
</dbReference>
<dbReference type="Gene3D" id="3.90.870.10">
    <property type="entry name" value="DHBP synthase"/>
    <property type="match status" value="1"/>
</dbReference>
<gene>
    <name evidence="2" type="ORF">PR018_24935</name>
</gene>
<reference evidence="2" key="1">
    <citation type="journal article" date="2019" name="Phytopathology">
        <title>A Novel Group of Rhizobium tumorigenes-Like Agrobacteria Associated with Crown Gall Disease of Rhododendron and Blueberry.</title>
        <authorList>
            <person name="Kuzmanovic N."/>
            <person name="Behrens P."/>
            <person name="Idczak E."/>
            <person name="Wagner S."/>
            <person name="Gotz M."/>
            <person name="Sproer C."/>
            <person name="Bunk B."/>
            <person name="Overmann J."/>
            <person name="Smalla K."/>
        </authorList>
    </citation>
    <scope>NUCLEOTIDE SEQUENCE</scope>
    <source>
        <strain evidence="2">Rho-6.2</strain>
    </source>
</reference>
<dbReference type="SUPFAM" id="SSF55821">
    <property type="entry name" value="YrdC/RibB"/>
    <property type="match status" value="1"/>
</dbReference>
<organism evidence="2 3">
    <name type="scientific">Rhizobium rhododendri</name>
    <dbReference type="NCBI Taxonomy" id="2506430"/>
    <lineage>
        <taxon>Bacteria</taxon>
        <taxon>Pseudomonadati</taxon>
        <taxon>Pseudomonadota</taxon>
        <taxon>Alphaproteobacteria</taxon>
        <taxon>Hyphomicrobiales</taxon>
        <taxon>Rhizobiaceae</taxon>
        <taxon>Rhizobium/Agrobacterium group</taxon>
        <taxon>Rhizobium</taxon>
    </lineage>
</organism>
<sequence>MADKTIAWNGAIQDEAVKLLAVGGGMIVSPTKVGYILMTSDGQGLKRKFSAKQRSLNKPGVVLCSSIEQLRNLAAMTDEIDAFYCRHWDDNILLGCILPWKKDATRYLPDEETANLAMDTRQTSCFVIKFGTPSELIAQALWERHGKLTFASSANPSGQGNRGLVEGIGERIYNEADLIISANDYVASIQPEKAPGTRYEQGVMISMVDPDGKLVPEQRGQRSVQPAPTLIRKGLDVDRIMSNLASQFESWNYRHGEYY</sequence>
<protein>
    <submittedName>
        <fullName evidence="2">Sua5/YciO/YrdC/YwlC family protein</fullName>
    </submittedName>
</protein>
<dbReference type="InterPro" id="IPR017945">
    <property type="entry name" value="DHBP_synth_RibB-like_a/b_dom"/>
</dbReference>
<name>A0ABY8IRB5_9HYPH</name>
<evidence type="ECO:0000313" key="3">
    <source>
        <dbReference type="Proteomes" id="UP000318939"/>
    </source>
</evidence>
<dbReference type="InterPro" id="IPR006070">
    <property type="entry name" value="Sua5-like_dom"/>
</dbReference>
<dbReference type="RefSeq" id="WP_142832008.1">
    <property type="nucleotide sequence ID" value="NZ_CP117269.1"/>
</dbReference>
<geneLocation type="plasmid" evidence="2 3">
    <name>pTi6.2</name>
</geneLocation>
<dbReference type="Proteomes" id="UP000318939">
    <property type="component" value="Plasmid pTi6.2"/>
</dbReference>
<reference evidence="2" key="2">
    <citation type="journal article" date="2023" name="MicrobiologyOpen">
        <title>Genomics of the tumorigenes clade of the family Rhizobiaceae and description of Rhizobium rhododendri sp. nov.</title>
        <authorList>
            <person name="Kuzmanovic N."/>
            <person name="diCenzo G.C."/>
            <person name="Bunk B."/>
            <person name="Sproeer C."/>
            <person name="Fruehling A."/>
            <person name="Neumann-Schaal M."/>
            <person name="Overmann J."/>
            <person name="Smalla K."/>
        </authorList>
    </citation>
    <scope>NUCLEOTIDE SEQUENCE</scope>
    <source>
        <strain evidence="2">Rho-6.2</strain>
        <plasmid evidence="2">pTi6.2</plasmid>
    </source>
</reference>
<dbReference type="Pfam" id="PF01300">
    <property type="entry name" value="Sua5_yciO_yrdC"/>
    <property type="match status" value="1"/>
</dbReference>
<keyword evidence="3" id="KW-1185">Reference proteome</keyword>
<keyword evidence="2" id="KW-0614">Plasmid</keyword>
<accession>A0ABY8IRB5</accession>